<keyword evidence="3" id="KW-1185">Reference proteome</keyword>
<reference evidence="2 3" key="1">
    <citation type="journal article" date="2019" name="Sci. Rep.">
        <title>Orb-weaving spider Araneus ventricosus genome elucidates the spidroin gene catalogue.</title>
        <authorList>
            <person name="Kono N."/>
            <person name="Nakamura H."/>
            <person name="Ohtoshi R."/>
            <person name="Moran D.A.P."/>
            <person name="Shinohara A."/>
            <person name="Yoshida Y."/>
            <person name="Fujiwara M."/>
            <person name="Mori M."/>
            <person name="Tomita M."/>
            <person name="Arakawa K."/>
        </authorList>
    </citation>
    <scope>NUCLEOTIDE SEQUENCE [LARGE SCALE GENOMIC DNA]</scope>
</reference>
<accession>A0A4Y2BTR9</accession>
<gene>
    <name evidence="2" type="ORF">AVEN_24832_1</name>
</gene>
<protein>
    <submittedName>
        <fullName evidence="2">Uncharacterized protein</fullName>
    </submittedName>
</protein>
<organism evidence="2 3">
    <name type="scientific">Araneus ventricosus</name>
    <name type="common">Orbweaver spider</name>
    <name type="synonym">Epeira ventricosa</name>
    <dbReference type="NCBI Taxonomy" id="182803"/>
    <lineage>
        <taxon>Eukaryota</taxon>
        <taxon>Metazoa</taxon>
        <taxon>Ecdysozoa</taxon>
        <taxon>Arthropoda</taxon>
        <taxon>Chelicerata</taxon>
        <taxon>Arachnida</taxon>
        <taxon>Araneae</taxon>
        <taxon>Araneomorphae</taxon>
        <taxon>Entelegynae</taxon>
        <taxon>Araneoidea</taxon>
        <taxon>Araneidae</taxon>
        <taxon>Araneus</taxon>
    </lineage>
</organism>
<dbReference type="EMBL" id="BGPR01000113">
    <property type="protein sequence ID" value="GBL95630.1"/>
    <property type="molecule type" value="Genomic_DNA"/>
</dbReference>
<sequence>MISQIRSLGENSENVSSNCNVAKSLARPSPLGLLMGAPEITRLSDTSGDTGRSDNGDHSRCRRIPGNTGIFECVPPLQSFLRYLLCSTQ</sequence>
<evidence type="ECO:0000313" key="3">
    <source>
        <dbReference type="Proteomes" id="UP000499080"/>
    </source>
</evidence>
<comment type="caution">
    <text evidence="2">The sequence shown here is derived from an EMBL/GenBank/DDBJ whole genome shotgun (WGS) entry which is preliminary data.</text>
</comment>
<evidence type="ECO:0000313" key="2">
    <source>
        <dbReference type="EMBL" id="GBL95630.1"/>
    </source>
</evidence>
<dbReference type="AlphaFoldDB" id="A0A4Y2BTR9"/>
<proteinExistence type="predicted"/>
<feature type="region of interest" description="Disordered" evidence="1">
    <location>
        <begin position="40"/>
        <end position="61"/>
    </location>
</feature>
<name>A0A4Y2BTR9_ARAVE</name>
<dbReference type="Proteomes" id="UP000499080">
    <property type="component" value="Unassembled WGS sequence"/>
</dbReference>
<evidence type="ECO:0000256" key="1">
    <source>
        <dbReference type="SAM" id="MobiDB-lite"/>
    </source>
</evidence>